<protein>
    <submittedName>
        <fullName evidence="4">Nitroreductase</fullName>
    </submittedName>
</protein>
<dbReference type="Pfam" id="PF00881">
    <property type="entry name" value="Nitroreductase"/>
    <property type="match status" value="1"/>
</dbReference>
<dbReference type="PANTHER" id="PTHR43673:SF10">
    <property type="entry name" value="NADH DEHYDROGENASE_NAD(P)H NITROREDUCTASE XCC3605-RELATED"/>
    <property type="match status" value="1"/>
</dbReference>
<proteinExistence type="inferred from homology"/>
<dbReference type="SUPFAM" id="SSF55469">
    <property type="entry name" value="FMN-dependent nitroreductase-like"/>
    <property type="match status" value="1"/>
</dbReference>
<dbReference type="PANTHER" id="PTHR43673">
    <property type="entry name" value="NAD(P)H NITROREDUCTASE YDGI-RELATED"/>
    <property type="match status" value="1"/>
</dbReference>
<keyword evidence="5" id="KW-1185">Reference proteome</keyword>
<dbReference type="Gene3D" id="3.40.109.10">
    <property type="entry name" value="NADH Oxidase"/>
    <property type="match status" value="1"/>
</dbReference>
<evidence type="ECO:0000259" key="3">
    <source>
        <dbReference type="Pfam" id="PF00881"/>
    </source>
</evidence>
<sequence length="208" mass="23197">MRMEFTDVVRSRRMVRRYDPDRPVPHEVVERCLANAVRSPSAGFSQGWDFVVLSTAAERDAFWTATTEPGAAPDRWLDGIRKAPVLVLCLSHKDAYLDRYAAPDKGWTDRDEARWPVPYWDVDTGMASLLILLTATDEGLGSLFFGVPPERHTAVHEAFDVPASRTIVGVVSIGYAVPGPRSPSLRRHRRTGREVAHWGRFGVAGENA</sequence>
<reference evidence="5" key="1">
    <citation type="journal article" date="2019" name="Int. J. Syst. Evol. Microbiol.">
        <title>The Global Catalogue of Microorganisms (GCM) 10K type strain sequencing project: providing services to taxonomists for standard genome sequencing and annotation.</title>
        <authorList>
            <consortium name="The Broad Institute Genomics Platform"/>
            <consortium name="The Broad Institute Genome Sequencing Center for Infectious Disease"/>
            <person name="Wu L."/>
            <person name="Ma J."/>
        </authorList>
    </citation>
    <scope>NUCLEOTIDE SEQUENCE [LARGE SCALE GENOMIC DNA]</scope>
    <source>
        <strain evidence="5">JCM 1365</strain>
    </source>
</reference>
<comment type="caution">
    <text evidence="4">The sequence shown here is derived from an EMBL/GenBank/DDBJ whole genome shotgun (WGS) entry which is preliminary data.</text>
</comment>
<dbReference type="Proteomes" id="UP000623461">
    <property type="component" value="Unassembled WGS sequence"/>
</dbReference>
<keyword evidence="2" id="KW-0560">Oxidoreductase</keyword>
<evidence type="ECO:0000256" key="2">
    <source>
        <dbReference type="ARBA" id="ARBA00023002"/>
    </source>
</evidence>
<accession>A0ABQ2HKV1</accession>
<dbReference type="InterPro" id="IPR000415">
    <property type="entry name" value="Nitroreductase-like"/>
</dbReference>
<evidence type="ECO:0000313" key="4">
    <source>
        <dbReference type="EMBL" id="GGM83284.1"/>
    </source>
</evidence>
<dbReference type="InterPro" id="IPR029479">
    <property type="entry name" value="Nitroreductase"/>
</dbReference>
<feature type="domain" description="Nitroreductase" evidence="3">
    <location>
        <begin position="9"/>
        <end position="175"/>
    </location>
</feature>
<organism evidence="4 5">
    <name type="scientific">Terrabacter tumescens</name>
    <dbReference type="NCBI Taxonomy" id="60443"/>
    <lineage>
        <taxon>Bacteria</taxon>
        <taxon>Bacillati</taxon>
        <taxon>Actinomycetota</taxon>
        <taxon>Actinomycetes</taxon>
        <taxon>Micrococcales</taxon>
        <taxon>Intrasporangiaceae</taxon>
        <taxon>Terrabacter</taxon>
    </lineage>
</organism>
<gene>
    <name evidence="4" type="ORF">GCM10009721_04780</name>
</gene>
<evidence type="ECO:0000313" key="5">
    <source>
        <dbReference type="Proteomes" id="UP000623461"/>
    </source>
</evidence>
<dbReference type="EMBL" id="BMNZ01000001">
    <property type="protein sequence ID" value="GGM83284.1"/>
    <property type="molecule type" value="Genomic_DNA"/>
</dbReference>
<name>A0ABQ2HKV1_9MICO</name>
<dbReference type="CDD" id="cd02062">
    <property type="entry name" value="Nitro_FMN_reductase"/>
    <property type="match status" value="1"/>
</dbReference>
<comment type="similarity">
    <text evidence="1">Belongs to the nitroreductase family.</text>
</comment>
<evidence type="ECO:0000256" key="1">
    <source>
        <dbReference type="ARBA" id="ARBA00007118"/>
    </source>
</evidence>